<keyword evidence="8 10" id="KW-0804">Transcription</keyword>
<dbReference type="SUPFAM" id="SSF52172">
    <property type="entry name" value="CheY-like"/>
    <property type="match status" value="1"/>
</dbReference>
<evidence type="ECO:0000256" key="6">
    <source>
        <dbReference type="ARBA" id="ARBA00023125"/>
    </source>
</evidence>
<comment type="subcellular location">
    <subcellularLocation>
        <location evidence="1 10">Cytoplasm</location>
    </subcellularLocation>
</comment>
<evidence type="ECO:0000256" key="3">
    <source>
        <dbReference type="ARBA" id="ARBA00022553"/>
    </source>
</evidence>
<dbReference type="Pfam" id="PF00072">
    <property type="entry name" value="Response_reg"/>
    <property type="match status" value="1"/>
</dbReference>
<name>A0ABT4CPL5_9CLOT</name>
<organism evidence="13 14">
    <name type="scientific">Clostridium ganghwense</name>
    <dbReference type="NCBI Taxonomy" id="312089"/>
    <lineage>
        <taxon>Bacteria</taxon>
        <taxon>Bacillati</taxon>
        <taxon>Bacillota</taxon>
        <taxon>Clostridia</taxon>
        <taxon>Eubacteriales</taxon>
        <taxon>Clostridiaceae</taxon>
        <taxon>Clostridium</taxon>
    </lineage>
</organism>
<evidence type="ECO:0000256" key="8">
    <source>
        <dbReference type="ARBA" id="ARBA00023163"/>
    </source>
</evidence>
<evidence type="ECO:0000256" key="4">
    <source>
        <dbReference type="ARBA" id="ARBA00023012"/>
    </source>
</evidence>
<evidence type="ECO:0000256" key="1">
    <source>
        <dbReference type="ARBA" id="ARBA00004496"/>
    </source>
</evidence>
<keyword evidence="7 10" id="KW-0010">Activator</keyword>
<evidence type="ECO:0000256" key="5">
    <source>
        <dbReference type="ARBA" id="ARBA00023015"/>
    </source>
</evidence>
<gene>
    <name evidence="13" type="ORF">OXH55_10180</name>
</gene>
<dbReference type="InterPro" id="IPR011006">
    <property type="entry name" value="CheY-like_superfamily"/>
</dbReference>
<dbReference type="Proteomes" id="UP001079657">
    <property type="component" value="Unassembled WGS sequence"/>
</dbReference>
<dbReference type="PIRSF" id="PIRSF006171">
    <property type="entry name" value="RR_citrat_malat"/>
    <property type="match status" value="1"/>
</dbReference>
<evidence type="ECO:0000256" key="2">
    <source>
        <dbReference type="ARBA" id="ARBA00022490"/>
    </source>
</evidence>
<keyword evidence="14" id="KW-1185">Reference proteome</keyword>
<dbReference type="PANTHER" id="PTHR45526">
    <property type="entry name" value="TRANSCRIPTIONAL REGULATORY PROTEIN DPIA"/>
    <property type="match status" value="1"/>
</dbReference>
<accession>A0ABT4CPL5</accession>
<evidence type="ECO:0000256" key="11">
    <source>
        <dbReference type="PROSITE-ProRule" id="PRU00169"/>
    </source>
</evidence>
<evidence type="ECO:0000313" key="14">
    <source>
        <dbReference type="Proteomes" id="UP001079657"/>
    </source>
</evidence>
<feature type="domain" description="Response regulatory" evidence="12">
    <location>
        <begin position="3"/>
        <end position="119"/>
    </location>
</feature>
<reference evidence="13" key="1">
    <citation type="submission" date="2022-12" db="EMBL/GenBank/DDBJ databases">
        <authorList>
            <person name="Wang J."/>
        </authorList>
    </citation>
    <scope>NUCLEOTIDE SEQUENCE</scope>
    <source>
        <strain evidence="13">HY-42-06</strain>
    </source>
</reference>
<dbReference type="SMART" id="SM00448">
    <property type="entry name" value="REC"/>
    <property type="match status" value="1"/>
</dbReference>
<evidence type="ECO:0000313" key="13">
    <source>
        <dbReference type="EMBL" id="MCY6370999.1"/>
    </source>
</evidence>
<evidence type="ECO:0000256" key="9">
    <source>
        <dbReference type="ARBA" id="ARBA00024867"/>
    </source>
</evidence>
<evidence type="ECO:0000259" key="12">
    <source>
        <dbReference type="PROSITE" id="PS50110"/>
    </source>
</evidence>
<keyword evidence="6 10" id="KW-0238">DNA-binding</keyword>
<dbReference type="InterPro" id="IPR048714">
    <property type="entry name" value="DpiA-like_HTH"/>
</dbReference>
<proteinExistence type="predicted"/>
<keyword evidence="5 10" id="KW-0805">Transcription regulation</keyword>
<dbReference type="InterPro" id="IPR001789">
    <property type="entry name" value="Sig_transdc_resp-reg_receiver"/>
</dbReference>
<dbReference type="CDD" id="cd19925">
    <property type="entry name" value="REC_citrate_TCS"/>
    <property type="match status" value="1"/>
</dbReference>
<dbReference type="PROSITE" id="PS50110">
    <property type="entry name" value="RESPONSE_REGULATORY"/>
    <property type="match status" value="1"/>
</dbReference>
<feature type="modified residue" description="4-aspartylphosphate" evidence="11">
    <location>
        <position position="54"/>
    </location>
</feature>
<keyword evidence="2 10" id="KW-0963">Cytoplasm</keyword>
<dbReference type="InterPro" id="IPR051271">
    <property type="entry name" value="2C-system_Tx_regulators"/>
</dbReference>
<comment type="caution">
    <text evidence="13">The sequence shown here is derived from an EMBL/GenBank/DDBJ whole genome shotgun (WGS) entry which is preliminary data.</text>
</comment>
<comment type="function">
    <text evidence="9">May play the central regulatory role in sporulation. It may be an element of the effector pathway responsible for the activation of sporulation genes in response to nutritional stress. Spo0A may act in concert with spo0H (a sigma factor) to control the expression of some genes that are critical to the sporulation process.</text>
</comment>
<protein>
    <recommendedName>
        <fullName evidence="10">Transcriptional regulatory protein</fullName>
    </recommendedName>
</protein>
<dbReference type="InterPro" id="IPR024187">
    <property type="entry name" value="Sig_transdc_resp-reg_cit/mal"/>
</dbReference>
<dbReference type="Gene3D" id="3.40.50.2300">
    <property type="match status" value="1"/>
</dbReference>
<keyword evidence="4 10" id="KW-0902">Two-component regulatory system</keyword>
<dbReference type="EMBL" id="JAPQES010000003">
    <property type="protein sequence ID" value="MCY6370999.1"/>
    <property type="molecule type" value="Genomic_DNA"/>
</dbReference>
<sequence>MIKVLIVEDDPMVAQINKSYTESIKGLSVIGVCKDGKEALETIKNTEIDLIILDVYMPKMDGITFLKEMRKHNIMTDVIMVTAAHEVDKLDEVLKLGAVDYLIKPFEYERFKEALNRFVMRYKFFKEQKVIKQEDIDKITSRNKVNLNTELQKGLHKRTLQRIRDFMKDHSDRYFTSEEVAEAVVLSRVTIRRYMNYMAEVGDIKSDIEYGTVGRPSTKYKWKD</sequence>
<dbReference type="PANTHER" id="PTHR45526:SF1">
    <property type="entry name" value="TRANSCRIPTIONAL REGULATORY PROTEIN DCUR-RELATED"/>
    <property type="match status" value="1"/>
</dbReference>
<keyword evidence="3 11" id="KW-0597">Phosphoprotein</keyword>
<dbReference type="Pfam" id="PF20714">
    <property type="entry name" value="HTH_64"/>
    <property type="match status" value="1"/>
</dbReference>
<dbReference type="RefSeq" id="WP_268049839.1">
    <property type="nucleotide sequence ID" value="NZ_JAPQES010000003.1"/>
</dbReference>
<evidence type="ECO:0000256" key="7">
    <source>
        <dbReference type="ARBA" id="ARBA00023159"/>
    </source>
</evidence>
<evidence type="ECO:0000256" key="10">
    <source>
        <dbReference type="PIRNR" id="PIRNR006171"/>
    </source>
</evidence>